<dbReference type="Pfam" id="PF22936">
    <property type="entry name" value="Pol_BBD"/>
    <property type="match status" value="1"/>
</dbReference>
<dbReference type="Proteomes" id="UP001157974">
    <property type="component" value="Unassembled WGS sequence"/>
</dbReference>
<comment type="caution">
    <text evidence="3">The sequence shown here is derived from an EMBL/GenBank/DDBJ whole genome shotgun (WGS) entry which is preliminary data.</text>
</comment>
<dbReference type="GO" id="GO:0008270">
    <property type="term" value="F:zinc ion binding"/>
    <property type="evidence" value="ECO:0007669"/>
    <property type="project" value="InterPro"/>
</dbReference>
<protein>
    <recommendedName>
        <fullName evidence="2">Retrovirus-related Pol polyprotein from transposon TNT 1-94-like beta-barrel domain-containing protein</fullName>
    </recommendedName>
</protein>
<reference evidence="3 4" key="1">
    <citation type="journal article" date="2023" name="Nat. Commun.">
        <title>Origin of minicircular mitochondrial genomes in red algae.</title>
        <authorList>
            <person name="Lee Y."/>
            <person name="Cho C.H."/>
            <person name="Lee Y.M."/>
            <person name="Park S.I."/>
            <person name="Yang J.H."/>
            <person name="West J.A."/>
            <person name="Bhattacharya D."/>
            <person name="Yoon H.S."/>
        </authorList>
    </citation>
    <scope>NUCLEOTIDE SEQUENCE [LARGE SCALE GENOMIC DNA]</scope>
    <source>
        <strain evidence="3 4">CCMP1338</strain>
        <tissue evidence="3">Whole cell</tissue>
    </source>
</reference>
<dbReference type="InterPro" id="IPR036875">
    <property type="entry name" value="Znf_CCHC_sf"/>
</dbReference>
<evidence type="ECO:0000259" key="2">
    <source>
        <dbReference type="Pfam" id="PF22936"/>
    </source>
</evidence>
<proteinExistence type="predicted"/>
<dbReference type="InterPro" id="IPR054722">
    <property type="entry name" value="PolX-like_BBD"/>
</dbReference>
<evidence type="ECO:0000256" key="1">
    <source>
        <dbReference type="SAM" id="MobiDB-lite"/>
    </source>
</evidence>
<keyword evidence="4" id="KW-1185">Reference proteome</keyword>
<sequence length="208" mass="23311">MRARLGGVQGPTQTSKPNEHAIMRMQFKSKSRKREKCGRHNHRTAQCKAHIKYQKCNRYGHFQKECRSKNFQRRNKEPDKETLFALGFSANPNDIVIDSGATSHMLGQRILFATIKESKINTVTLPDQRTISGNEKGTVVIATTVGDKRQPITIEDDLYLPGLEGNYLSVPVPAIVKKGYNVNFDRKGCKFYEKGGAVVASAKLINST</sequence>
<name>A0AAV8UK32_9RHOD</name>
<evidence type="ECO:0000313" key="4">
    <source>
        <dbReference type="Proteomes" id="UP001157974"/>
    </source>
</evidence>
<dbReference type="EMBL" id="JAMWBK010000010">
    <property type="protein sequence ID" value="KAJ8901537.1"/>
    <property type="molecule type" value="Genomic_DNA"/>
</dbReference>
<dbReference type="AlphaFoldDB" id="A0AAV8UK32"/>
<evidence type="ECO:0000313" key="3">
    <source>
        <dbReference type="EMBL" id="KAJ8901537.1"/>
    </source>
</evidence>
<dbReference type="SUPFAM" id="SSF57756">
    <property type="entry name" value="Retrovirus zinc finger-like domains"/>
    <property type="match status" value="1"/>
</dbReference>
<dbReference type="GO" id="GO:0003676">
    <property type="term" value="F:nucleic acid binding"/>
    <property type="evidence" value="ECO:0007669"/>
    <property type="project" value="InterPro"/>
</dbReference>
<feature type="domain" description="Retrovirus-related Pol polyprotein from transposon TNT 1-94-like beta-barrel" evidence="2">
    <location>
        <begin position="96"/>
        <end position="179"/>
    </location>
</feature>
<organism evidence="3 4">
    <name type="scientific">Rhodosorus marinus</name>
    <dbReference type="NCBI Taxonomy" id="101924"/>
    <lineage>
        <taxon>Eukaryota</taxon>
        <taxon>Rhodophyta</taxon>
        <taxon>Stylonematophyceae</taxon>
        <taxon>Stylonematales</taxon>
        <taxon>Stylonemataceae</taxon>
        <taxon>Rhodosorus</taxon>
    </lineage>
</organism>
<accession>A0AAV8UK32</accession>
<feature type="region of interest" description="Disordered" evidence="1">
    <location>
        <begin position="1"/>
        <end position="20"/>
    </location>
</feature>
<gene>
    <name evidence="3" type="ORF">NDN08_003746</name>
</gene>